<feature type="compositionally biased region" description="Basic and acidic residues" evidence="18">
    <location>
        <begin position="311"/>
        <end position="326"/>
    </location>
</feature>
<feature type="region of interest" description="Disordered" evidence="18">
    <location>
        <begin position="1627"/>
        <end position="1897"/>
    </location>
</feature>
<dbReference type="PANTHER" id="PTHR46711:SF1">
    <property type="entry name" value="HISTONE-LYSINE N-METHYLTRANSFERASE SETD2"/>
    <property type="match status" value="1"/>
</dbReference>
<feature type="region of interest" description="Disordered" evidence="18">
    <location>
        <begin position="1"/>
        <end position="29"/>
    </location>
</feature>
<feature type="compositionally biased region" description="Basic and acidic residues" evidence="18">
    <location>
        <begin position="667"/>
        <end position="677"/>
    </location>
</feature>
<dbReference type="KEGG" id="scac:106085109"/>
<feature type="region of interest" description="Disordered" evidence="18">
    <location>
        <begin position="141"/>
        <end position="178"/>
    </location>
</feature>
<keyword evidence="11" id="KW-0221">Differentiation</keyword>
<dbReference type="Pfam" id="PF00856">
    <property type="entry name" value="SET"/>
    <property type="match status" value="1"/>
</dbReference>
<keyword evidence="13" id="KW-0156">Chromatin regulator</keyword>
<dbReference type="OrthoDB" id="308383at2759"/>
<dbReference type="PROSITE" id="PS50280">
    <property type="entry name" value="SET"/>
    <property type="match status" value="1"/>
</dbReference>
<dbReference type="Pfam" id="PF08236">
    <property type="entry name" value="SRI"/>
    <property type="match status" value="1"/>
</dbReference>
<keyword evidence="14" id="KW-0805">Transcription regulation</keyword>
<evidence type="ECO:0000256" key="10">
    <source>
        <dbReference type="ARBA" id="ARBA00022723"/>
    </source>
</evidence>
<proteinExistence type="predicted"/>
<evidence type="ECO:0000256" key="2">
    <source>
        <dbReference type="ARBA" id="ARBA00004286"/>
    </source>
</evidence>
<feature type="region of interest" description="Disordered" evidence="18">
    <location>
        <begin position="2646"/>
        <end position="2686"/>
    </location>
</feature>
<reference evidence="23" key="1">
    <citation type="submission" date="2020-05" db="UniProtKB">
        <authorList>
            <consortium name="EnsemblMetazoa"/>
        </authorList>
    </citation>
    <scope>IDENTIFICATION</scope>
    <source>
        <strain evidence="23">USDA</strain>
    </source>
</reference>
<dbReference type="GO" id="GO:0005634">
    <property type="term" value="C:nucleus"/>
    <property type="evidence" value="ECO:0007669"/>
    <property type="project" value="UniProtKB-SubCell"/>
</dbReference>
<feature type="compositionally biased region" description="Polar residues" evidence="18">
    <location>
        <begin position="1441"/>
        <end position="1453"/>
    </location>
</feature>
<dbReference type="GO" id="GO:0006355">
    <property type="term" value="P:regulation of DNA-templated transcription"/>
    <property type="evidence" value="ECO:0007669"/>
    <property type="project" value="InterPro"/>
</dbReference>
<feature type="compositionally biased region" description="Basic and acidic residues" evidence="18">
    <location>
        <begin position="1725"/>
        <end position="1740"/>
    </location>
</feature>
<feature type="compositionally biased region" description="Polar residues" evidence="18">
    <location>
        <begin position="1846"/>
        <end position="1855"/>
    </location>
</feature>
<feature type="compositionally biased region" description="Basic and acidic residues" evidence="18">
    <location>
        <begin position="2397"/>
        <end position="2410"/>
    </location>
</feature>
<feature type="compositionally biased region" description="Basic and acidic residues" evidence="18">
    <location>
        <begin position="1034"/>
        <end position="1044"/>
    </location>
</feature>
<organism evidence="23 24">
    <name type="scientific">Stomoxys calcitrans</name>
    <name type="common">Stable fly</name>
    <name type="synonym">Conops calcitrans</name>
    <dbReference type="NCBI Taxonomy" id="35570"/>
    <lineage>
        <taxon>Eukaryota</taxon>
        <taxon>Metazoa</taxon>
        <taxon>Ecdysozoa</taxon>
        <taxon>Arthropoda</taxon>
        <taxon>Hexapoda</taxon>
        <taxon>Insecta</taxon>
        <taxon>Pterygota</taxon>
        <taxon>Neoptera</taxon>
        <taxon>Endopterygota</taxon>
        <taxon>Diptera</taxon>
        <taxon>Brachycera</taxon>
        <taxon>Muscomorpha</taxon>
        <taxon>Muscoidea</taxon>
        <taxon>Muscidae</taxon>
        <taxon>Stomoxys</taxon>
    </lineage>
</organism>
<feature type="region of interest" description="Disordered" evidence="18">
    <location>
        <begin position="2993"/>
        <end position="3049"/>
    </location>
</feature>
<evidence type="ECO:0000256" key="5">
    <source>
        <dbReference type="ARBA" id="ARBA00022473"/>
    </source>
</evidence>
<feature type="region of interest" description="Disordered" evidence="18">
    <location>
        <begin position="1137"/>
        <end position="1163"/>
    </location>
</feature>
<evidence type="ECO:0000256" key="14">
    <source>
        <dbReference type="ARBA" id="ARBA00023015"/>
    </source>
</evidence>
<feature type="compositionally biased region" description="Polar residues" evidence="18">
    <location>
        <begin position="993"/>
        <end position="1007"/>
    </location>
</feature>
<evidence type="ECO:0000256" key="16">
    <source>
        <dbReference type="ARBA" id="ARBA00023242"/>
    </source>
</evidence>
<dbReference type="Gene3D" id="2.170.270.10">
    <property type="entry name" value="SET domain"/>
    <property type="match status" value="1"/>
</dbReference>
<evidence type="ECO:0000259" key="21">
    <source>
        <dbReference type="PROSITE" id="PS50868"/>
    </source>
</evidence>
<dbReference type="GO" id="GO:0046872">
    <property type="term" value="F:metal ion binding"/>
    <property type="evidence" value="ECO:0007669"/>
    <property type="project" value="UniProtKB-KW"/>
</dbReference>
<feature type="compositionally biased region" description="Polar residues" evidence="18">
    <location>
        <begin position="1758"/>
        <end position="1772"/>
    </location>
</feature>
<feature type="compositionally biased region" description="Polar residues" evidence="18">
    <location>
        <begin position="1"/>
        <end position="11"/>
    </location>
</feature>
<keyword evidence="7" id="KW-0489">Methyltransferase</keyword>
<feature type="compositionally biased region" description="Acidic residues" evidence="18">
    <location>
        <begin position="2288"/>
        <end position="2323"/>
    </location>
</feature>
<feature type="compositionally biased region" description="Basic and acidic residues" evidence="18">
    <location>
        <begin position="2356"/>
        <end position="2384"/>
    </location>
</feature>
<keyword evidence="17" id="KW-0175">Coiled coil</keyword>
<dbReference type="CDD" id="cd19172">
    <property type="entry name" value="SET_SETD2"/>
    <property type="match status" value="1"/>
</dbReference>
<feature type="region of interest" description="Disordered" evidence="18">
    <location>
        <begin position="87"/>
        <end position="124"/>
    </location>
</feature>
<feature type="compositionally biased region" description="Polar residues" evidence="18">
    <location>
        <begin position="843"/>
        <end position="854"/>
    </location>
</feature>
<dbReference type="GO" id="GO:0140955">
    <property type="term" value="F:histone H3K36 trimethyltransferase activity"/>
    <property type="evidence" value="ECO:0007669"/>
    <property type="project" value="UniProtKB-EC"/>
</dbReference>
<keyword evidence="6" id="KW-0597">Phosphoprotein</keyword>
<evidence type="ECO:0000259" key="20">
    <source>
        <dbReference type="PROSITE" id="PS50280"/>
    </source>
</evidence>
<feature type="compositionally biased region" description="Polar residues" evidence="18">
    <location>
        <begin position="574"/>
        <end position="587"/>
    </location>
</feature>
<feature type="compositionally biased region" description="Polar residues" evidence="18">
    <location>
        <begin position="861"/>
        <end position="896"/>
    </location>
</feature>
<feature type="compositionally biased region" description="Basic residues" evidence="18">
    <location>
        <begin position="231"/>
        <end position="240"/>
    </location>
</feature>
<feature type="region of interest" description="Disordered" evidence="18">
    <location>
        <begin position="716"/>
        <end position="775"/>
    </location>
</feature>
<dbReference type="SUPFAM" id="SSF51045">
    <property type="entry name" value="WW domain"/>
    <property type="match status" value="1"/>
</dbReference>
<feature type="compositionally biased region" description="Basic and acidic residues" evidence="18">
    <location>
        <begin position="830"/>
        <end position="842"/>
    </location>
</feature>
<dbReference type="InterPro" id="IPR003616">
    <property type="entry name" value="Post-SET_dom"/>
</dbReference>
<dbReference type="SMART" id="SM00317">
    <property type="entry name" value="SET"/>
    <property type="match status" value="1"/>
</dbReference>
<evidence type="ECO:0000256" key="6">
    <source>
        <dbReference type="ARBA" id="ARBA00022553"/>
    </source>
</evidence>
<evidence type="ECO:0000256" key="3">
    <source>
        <dbReference type="ARBA" id="ARBA00012178"/>
    </source>
</evidence>
<feature type="compositionally biased region" description="Polar residues" evidence="18">
    <location>
        <begin position="504"/>
        <end position="517"/>
    </location>
</feature>
<sequence length="3154" mass="353104">MKNTMESANNQRSKRATRPSKVSNDTSTLQTECTEAAALAVSPTLETVSNPGIVPVSECRRSSRKKIIKFDVRDLLNKNRKPHKIQIEARIDSNVPSKSKISSGAGSNESATTSSAIGGSVSGDLSSKQKAFMEKSAIFRRFSISQEQTKPPPPPIPPMPPTMLGKVGGEKDSSGNVMIKPKQTTSLIVAQMESNVRSVESRRKNCNKVIITENKEIPNEEPQSFSNNQQQKKRGRPPKFRHQDLSTTDGEDSANDDSQKLTPEKATNWKEYKACLAQIENESSGTKEIATNKVDNKSVPESDTLASNEKVPMENKECAEGDEKEAATNMVIEEPTKPTMCLPDTKSKKKALAPVNQAISESREIKETESSSSATSSRQTHTKKNRESADNNSGIEEKLIVPKSDPVSTQIEKPASDQLCSDNTKNITLRPPSPTKKEEENKKIATKRSKRISSLLEVEKTKRISSPPTNLALSAEIVAVEDNSSKNADLPKSLQISKDEEKTTVTTRSKRFSSSLSEADKVKRNSQSPVTTSESNANEDSLPKDAITERSSKTCEEDNIRSVEQELETRNSKRTSNSPTIMSTLENVAQEDSKTKDASMEMSLVEADNRNNEGKKRSKRGARTSSKSPTTPPTLSEDNIIESNTPKAAVDIMKVDRKITRGLSSSPKEELERHTLKTPEITSTPFDKKVTDCSLKKDLPSANSSSLEVGAEEITTSAGKLAMGNTSTEVETVSEASSTEIISDKNSLKTIRDEENKPTTSKRSKRLQRRSNRTEIKDVFDQSDIADNVIAKEIESTVEIVGTIQIESCKLNSTAITEDIPELQKPITSTEKECFELMHKSPSDLSQSTPVSTDSTKENQSDVASTEQIQESSNQIPSSIEASQESKDYQTLPNSKTKNKISAKQRKSLRNRKESSIDPQDNKEEIKEDKSTADVKETLETIEKTQSISEETNIEENKKEPQEPCAPGGETKILSNAENVPTTPSESVEVENKTSNCMRTVSSSPSLENKEINKEEEIKKTKPQTSSKRKSTRTQKDAGNDKVIDADKKAMAIVENNDKNKKEEQTSLVMEQFELALDEPKCTNENVGAEDNPSNCGENVVAKGNAAEISTQKVEENLVVTNQESLVIAIEQAEIPKRKPRKSRFKNLHGPEESDKEISPTVTAVSPTLTEQLESNSKNKNKCESFVKDSLKDAAVSETITKEGEEKCFLSASTAEYQFVKGAEDAATNDASSHKHSELQTSSETKTPTTYAMQNVSIETNTLLDILRTVQSNKQAAEDLPQKKNKTAPALNDPQSTAACTGKLKEVKLKKISDSTSNSPNRSNSASPLTFKRSQQNSPCRSEASSPSTSKKSISSSPPRSDSSSPLAFNKKVTRRYERRSRRGEDDSTQPKTLEETFAEIAALSSKAVLEMTADVENEETSIRENITVSSPTEKVEASIENPSNTSADSNSKIIDESYLTEIKGSDATFEKKSKQPKKKKTQTGVDEADKEHFSELPDFGSDKHQDDDMTNVQLSEIRSQKPIADCGSQTLSAFADISCEKKSKLPKKKKSQSAVDEVDKESFSAVQDLVNQGSEKLQDGNMTNVQISDITSQKPTADYDSRNLSAFGDTFAKADEFVSSVEVVHAPHTSATSSGEKQVESSRVSSSTNVDVQELQGQSDQIKNEVSSLAEHIIKDPLVLADEPKEEEKDEEIEDTPKQMSKTSPSMSGGENKGNSKKSNKKAKSIDNIESPKQDETLEKALTTTPSKKGKKGKTSIQLQEPSNSPTSHSSGGKKKQACIKEPHSTEKKNEEGEEHEFQRDGDNEPTADVSPVDEKIAKKKRQRKLKEAFEAALNDKPLDVGEHNTLTPSSSPTFGLKYLNKSPPTPPEAEVKATTTTTPPTTTTVNSPESEDDPLKDIEKFIEDGVNLLKKGYKIDEDSVGNDDVIPSKDLEDKRICSTEIETIVPAEVQTTEKEAIVTFSTYETPADTPLATPSVTPPPKSPETALTPDDEQTSSGGVRRSHRIKLITKMPKALVGRGLVRDKERFSIKDDVETKSHYTLDDHLLDLAEVEAKNAKFLKEMEERLSNFQVIKENEYKCERVISREARKMICDCFLTPEEEERGELACGEDCLNRLLMIECGNECNVKERCTNKRFQKFLCSPCRVFRTEKKGFGIMADIEILPGEFIMEYVGEVIDTVEFERRRIEYSEEKNRHYYFMALRSDAIIDATIKGNISRFINHSCDPNAETQKWTVNGELRIGFFSRKSIMPGEEITFDYQYQRYGREAQRCYCESSNCRGWIGQEPNSDEGEQVDDEDESDDDEEEEDASTNLLEEDDDDSDASVSDPDEVQKKLEMAAAQAEVELAPIPLSEQELEKESPETKSQRQQEDSVKPESEEDSKSKFKKLLSKMAEKVAAKNKQTKREQKKLQRKKKSKESSMDLANKQRSLEDPDIEDEVGFLSRCGLKTQSDTLRLSRLMVRAKLVQTRLNLLSILRKGELPCRRLFLDYHGLRLLHGWMSEDAGNMQIRLALLQTLELLPVANKTVLTDSKVMQVVRNWCGSTNTLSPNEDSLSSNSNSQDGTLQAMNSDSLQSNSECVELQKLASKLITTWEGLPEIFRIPKKERIEQMKEHEREADRQYAETEGDRYSRDQYRTDRFGRRFPTNSRFARHNSKQQQQQQQQALRTTNVTPENSKSLSKTQRREMFAAKVARDEAEKRMAEERREFETKCRFFGLDPKKTRLQDVPFCVNPATGQWYSVERKPIAIPPSYAHVQVPVKPKSTNPIDYQLPAVCSTLPPQWKFAITPLGQIYYYHVQYRIPQWEPPTPAQLQLCESTIDDVDSGNEHTSTTGADSSEDDDEILIGMDAVQLRAYINRKVEIRRQKRYQRLVDERAISPRREEDRIYNQLEVRKYKENKEKIRKRKEEIRRRRSEALRQSSLNMCTLGSLSDATVKLETEDDVGGIVPIQDYLLSSDEDEDIKAEINSPLMDKIVEGEKIVDELDALTTKRPLKRPLPSHRDFSESFTSQPSVAALPGTSTSSERQEYKKRKLEKKEKRKPKEQDAKYRRNKEKFRCEIAGIIVHHLKPYRKDSCTVGRIKSNDDFNHLARKLTHFVMIKELKYCESVGQTLVVTESVKNKSREFIKKYMAKYGDVYTKPTNDPEFKDIPFTL</sequence>
<feature type="region of interest" description="Disordered" evidence="18">
    <location>
        <begin position="1966"/>
        <end position="2003"/>
    </location>
</feature>
<dbReference type="InterPro" id="IPR001214">
    <property type="entry name" value="SET_dom"/>
</dbReference>
<feature type="domain" description="WW" evidence="19">
    <location>
        <begin position="2777"/>
        <end position="2810"/>
    </location>
</feature>
<feature type="compositionally biased region" description="Basic residues" evidence="18">
    <location>
        <begin position="1138"/>
        <end position="1147"/>
    </location>
</feature>
<dbReference type="InterPro" id="IPR013257">
    <property type="entry name" value="SRI"/>
</dbReference>
<keyword evidence="4" id="KW-0158">Chromosome</keyword>
<dbReference type="FunFam" id="2.170.270.10:FF:000016">
    <property type="entry name" value="Histone-lysine N-methyltransferase"/>
    <property type="match status" value="1"/>
</dbReference>
<evidence type="ECO:0000259" key="22">
    <source>
        <dbReference type="PROSITE" id="PS51215"/>
    </source>
</evidence>
<keyword evidence="12" id="KW-0862">Zinc</keyword>
<feature type="compositionally biased region" description="Basic residues" evidence="18">
    <location>
        <begin position="897"/>
        <end position="910"/>
    </location>
</feature>
<comment type="subcellular location">
    <subcellularLocation>
        <location evidence="2">Chromosome</location>
    </subcellularLocation>
    <subcellularLocation>
        <location evidence="1">Nucleus</location>
    </subcellularLocation>
</comment>
<keyword evidence="10" id="KW-0479">Metal-binding</keyword>
<dbReference type="PANTHER" id="PTHR46711">
    <property type="entry name" value="HISTONE-LYSINE N-METHYLTRANSFERASE SETD2"/>
    <property type="match status" value="1"/>
</dbReference>
<feature type="region of interest" description="Disordered" evidence="18">
    <location>
        <begin position="2612"/>
        <end position="2633"/>
    </location>
</feature>
<feature type="compositionally biased region" description="Polar residues" evidence="18">
    <location>
        <begin position="1239"/>
        <end position="1250"/>
    </location>
</feature>
<feature type="compositionally biased region" description="Low complexity" evidence="18">
    <location>
        <begin position="1874"/>
        <end position="1887"/>
    </location>
</feature>
<feature type="compositionally biased region" description="Polar residues" evidence="18">
    <location>
        <begin position="1424"/>
        <end position="1433"/>
    </location>
</feature>
<feature type="region of interest" description="Disordered" evidence="18">
    <location>
        <begin position="820"/>
        <end position="1044"/>
    </location>
</feature>
<feature type="compositionally biased region" description="Low complexity" evidence="18">
    <location>
        <begin position="726"/>
        <end position="740"/>
    </location>
</feature>
<dbReference type="SMART" id="SM00570">
    <property type="entry name" value="AWS"/>
    <property type="match status" value="1"/>
</dbReference>
<evidence type="ECO:0000256" key="17">
    <source>
        <dbReference type="SAM" id="Coils"/>
    </source>
</evidence>
<evidence type="ECO:0000256" key="13">
    <source>
        <dbReference type="ARBA" id="ARBA00022853"/>
    </source>
</evidence>
<keyword evidence="5" id="KW-0217">Developmental protein</keyword>
<feature type="region of interest" description="Disordered" evidence="18">
    <location>
        <begin position="2549"/>
        <end position="2573"/>
    </location>
</feature>
<feature type="compositionally biased region" description="Polar residues" evidence="18">
    <location>
        <begin position="973"/>
        <end position="986"/>
    </location>
</feature>
<evidence type="ECO:0000313" key="23">
    <source>
        <dbReference type="EnsemblMetazoa" id="SCAU003593-PA"/>
    </source>
</evidence>
<keyword evidence="16" id="KW-0539">Nucleus</keyword>
<evidence type="ECO:0000256" key="4">
    <source>
        <dbReference type="ARBA" id="ARBA00022454"/>
    </source>
</evidence>
<evidence type="ECO:0000313" key="24">
    <source>
        <dbReference type="Proteomes" id="UP000095300"/>
    </source>
</evidence>
<feature type="region of interest" description="Disordered" evidence="18">
    <location>
        <begin position="280"/>
        <end position="686"/>
    </location>
</feature>
<feature type="compositionally biased region" description="Polar residues" evidence="18">
    <location>
        <begin position="2666"/>
        <end position="2682"/>
    </location>
</feature>
<feature type="compositionally biased region" description="Pro residues" evidence="18">
    <location>
        <begin position="150"/>
        <end position="161"/>
    </location>
</feature>
<feature type="compositionally biased region" description="Basic and acidic residues" evidence="18">
    <location>
        <begin position="1008"/>
        <end position="1020"/>
    </location>
</feature>
<dbReference type="VEuPathDB" id="VectorBase:SCAU003593"/>
<dbReference type="GO" id="GO:0030154">
    <property type="term" value="P:cell differentiation"/>
    <property type="evidence" value="ECO:0007669"/>
    <property type="project" value="UniProtKB-KW"/>
</dbReference>
<feature type="compositionally biased region" description="Basic and acidic residues" evidence="18">
    <location>
        <begin position="385"/>
        <end position="400"/>
    </location>
</feature>
<dbReference type="InterPro" id="IPR038190">
    <property type="entry name" value="SRI_sf"/>
</dbReference>
<feature type="compositionally biased region" description="Polar residues" evidence="18">
    <location>
        <begin position="525"/>
        <end position="539"/>
    </location>
</feature>
<dbReference type="InterPro" id="IPR006560">
    <property type="entry name" value="AWS_dom"/>
</dbReference>
<dbReference type="SUPFAM" id="SSF82199">
    <property type="entry name" value="SET domain"/>
    <property type="match status" value="1"/>
</dbReference>
<feature type="domain" description="Post-SET" evidence="21">
    <location>
        <begin position="2268"/>
        <end position="2284"/>
    </location>
</feature>
<evidence type="ECO:0000256" key="18">
    <source>
        <dbReference type="SAM" id="MobiDB-lite"/>
    </source>
</evidence>
<feature type="domain" description="AWS" evidence="22">
    <location>
        <begin position="2089"/>
        <end position="2142"/>
    </location>
</feature>
<evidence type="ECO:0000256" key="7">
    <source>
        <dbReference type="ARBA" id="ARBA00022603"/>
    </source>
</evidence>
<keyword evidence="15" id="KW-0804">Transcription</keyword>
<feature type="compositionally biased region" description="Polar residues" evidence="18">
    <location>
        <begin position="20"/>
        <end position="29"/>
    </location>
</feature>
<dbReference type="Gene3D" id="2.20.70.10">
    <property type="match status" value="1"/>
</dbReference>
<evidence type="ECO:0000256" key="15">
    <source>
        <dbReference type="ARBA" id="ARBA00023163"/>
    </source>
</evidence>
<dbReference type="PROSITE" id="PS50020">
    <property type="entry name" value="WW_DOMAIN_2"/>
    <property type="match status" value="1"/>
</dbReference>
<evidence type="ECO:0000259" key="19">
    <source>
        <dbReference type="PROSITE" id="PS50020"/>
    </source>
</evidence>
<feature type="compositionally biased region" description="Low complexity" evidence="18">
    <location>
        <begin position="1342"/>
        <end position="1366"/>
    </location>
</feature>
<dbReference type="CDD" id="cd00201">
    <property type="entry name" value="WW"/>
    <property type="match status" value="1"/>
</dbReference>
<feature type="region of interest" description="Disordered" evidence="18">
    <location>
        <begin position="2397"/>
        <end position="2431"/>
    </location>
</feature>
<protein>
    <recommendedName>
        <fullName evidence="3">[histone H3]-lysine(36) N-trimethyltransferase</fullName>
        <ecNumber evidence="3">2.1.1.359</ecNumber>
    </recommendedName>
</protein>
<feature type="region of interest" description="Disordered" evidence="18">
    <location>
        <begin position="213"/>
        <end position="267"/>
    </location>
</feature>
<feature type="region of interest" description="Disordered" evidence="18">
    <location>
        <begin position="1274"/>
        <end position="1394"/>
    </location>
</feature>
<dbReference type="GO" id="GO:0005694">
    <property type="term" value="C:chromosome"/>
    <property type="evidence" value="ECO:0007669"/>
    <property type="project" value="UniProtKB-SubCell"/>
</dbReference>
<evidence type="ECO:0000256" key="1">
    <source>
        <dbReference type="ARBA" id="ARBA00004123"/>
    </source>
</evidence>
<dbReference type="InterPro" id="IPR001202">
    <property type="entry name" value="WW_dom"/>
</dbReference>
<feature type="compositionally biased region" description="Basic residues" evidence="18">
    <location>
        <begin position="760"/>
        <end position="771"/>
    </location>
</feature>
<evidence type="ECO:0000256" key="12">
    <source>
        <dbReference type="ARBA" id="ARBA00022833"/>
    </source>
</evidence>
<dbReference type="InterPro" id="IPR044437">
    <property type="entry name" value="SETD2/Set2_SET"/>
</dbReference>
<evidence type="ECO:0000256" key="11">
    <source>
        <dbReference type="ARBA" id="ARBA00022782"/>
    </source>
</evidence>
<feature type="compositionally biased region" description="Low complexity" evidence="18">
    <location>
        <begin position="1314"/>
        <end position="1327"/>
    </location>
</feature>
<feature type="compositionally biased region" description="Polar residues" evidence="18">
    <location>
        <begin position="3006"/>
        <end position="3024"/>
    </location>
</feature>
<feature type="compositionally biased region" description="Basic and acidic residues" evidence="18">
    <location>
        <begin position="742"/>
        <end position="757"/>
    </location>
</feature>
<feature type="region of interest" description="Disordered" evidence="18">
    <location>
        <begin position="1225"/>
        <end position="1250"/>
    </location>
</feature>
<name>A0A1I8NZY3_STOCA</name>
<evidence type="ECO:0000256" key="9">
    <source>
        <dbReference type="ARBA" id="ARBA00022691"/>
    </source>
</evidence>
<feature type="compositionally biased region" description="Basic and acidic residues" evidence="18">
    <location>
        <begin position="1488"/>
        <end position="1508"/>
    </location>
</feature>
<dbReference type="SMART" id="SM00508">
    <property type="entry name" value="PostSET"/>
    <property type="match status" value="1"/>
</dbReference>
<accession>A0A1I8NZY3</accession>
<dbReference type="SMART" id="SM00456">
    <property type="entry name" value="WW"/>
    <property type="match status" value="1"/>
</dbReference>
<dbReference type="Pfam" id="PF17907">
    <property type="entry name" value="AWS"/>
    <property type="match status" value="1"/>
</dbReference>
<feature type="compositionally biased region" description="Basic and acidic residues" evidence="18">
    <location>
        <begin position="1149"/>
        <end position="1158"/>
    </location>
</feature>
<feature type="compositionally biased region" description="Polar residues" evidence="18">
    <location>
        <begin position="221"/>
        <end position="230"/>
    </location>
</feature>
<keyword evidence="8" id="KW-0808">Transferase</keyword>
<dbReference type="InterPro" id="IPR036020">
    <property type="entry name" value="WW_dom_sf"/>
</dbReference>
<dbReference type="InterPro" id="IPR046341">
    <property type="entry name" value="SET_dom_sf"/>
</dbReference>
<feature type="coiled-coil region" evidence="17">
    <location>
        <begin position="2893"/>
        <end position="2920"/>
    </location>
</feature>
<feature type="compositionally biased region" description="Basic residues" evidence="18">
    <location>
        <begin position="1372"/>
        <end position="1382"/>
    </location>
</feature>
<dbReference type="STRING" id="35570.A0A1I8NZY3"/>
<feature type="compositionally biased region" description="Basic and acidic residues" evidence="18">
    <location>
        <begin position="541"/>
        <end position="571"/>
    </location>
</feature>
<feature type="compositionally biased region" description="Polar residues" evidence="18">
    <location>
        <begin position="1630"/>
        <end position="1668"/>
    </location>
</feature>
<feature type="compositionally biased region" description="Basic and acidic residues" evidence="18">
    <location>
        <begin position="1303"/>
        <end position="1313"/>
    </location>
</feature>
<feature type="compositionally biased region" description="Polar residues" evidence="18">
    <location>
        <begin position="94"/>
        <end position="124"/>
    </location>
</feature>
<gene>
    <name evidence="23" type="primary">106085109</name>
</gene>
<feature type="region of interest" description="Disordered" evidence="18">
    <location>
        <begin position="1416"/>
        <end position="1509"/>
    </location>
</feature>
<feature type="region of interest" description="Disordered" evidence="18">
    <location>
        <begin position="2346"/>
        <end position="2385"/>
    </location>
</feature>
<feature type="compositionally biased region" description="Basic and acidic residues" evidence="18">
    <location>
        <begin position="3035"/>
        <end position="3049"/>
    </location>
</feature>
<feature type="domain" description="SET" evidence="20">
    <location>
        <begin position="2144"/>
        <end position="2261"/>
    </location>
</feature>
<dbReference type="EC" id="2.1.1.359" evidence="3"/>
<dbReference type="PROSITE" id="PS50868">
    <property type="entry name" value="POST_SET"/>
    <property type="match status" value="1"/>
</dbReference>
<keyword evidence="24" id="KW-1185">Reference proteome</keyword>
<dbReference type="InterPro" id="IPR042294">
    <property type="entry name" value="SETD2_animal"/>
</dbReference>
<evidence type="ECO:0000256" key="8">
    <source>
        <dbReference type="ARBA" id="ARBA00022679"/>
    </source>
</evidence>
<keyword evidence="9" id="KW-0949">S-adenosyl-L-methionine</keyword>
<feature type="compositionally biased region" description="Basic and acidic residues" evidence="18">
    <location>
        <begin position="257"/>
        <end position="267"/>
    </location>
</feature>
<feature type="compositionally biased region" description="Basic and acidic residues" evidence="18">
    <location>
        <begin position="1780"/>
        <end position="1804"/>
    </location>
</feature>
<dbReference type="PROSITE" id="PS51215">
    <property type="entry name" value="AWS"/>
    <property type="match status" value="1"/>
</dbReference>
<feature type="region of interest" description="Disordered" evidence="18">
    <location>
        <begin position="2282"/>
        <end position="2332"/>
    </location>
</feature>
<dbReference type="Proteomes" id="UP000095300">
    <property type="component" value="Unassembled WGS sequence"/>
</dbReference>
<dbReference type="GO" id="GO:0032259">
    <property type="term" value="P:methylation"/>
    <property type="evidence" value="ECO:0007669"/>
    <property type="project" value="UniProtKB-KW"/>
</dbReference>
<dbReference type="EnsemblMetazoa" id="SCAU003593-RA">
    <property type="protein sequence ID" value="SCAU003593-PA"/>
    <property type="gene ID" value="SCAU003593"/>
</dbReference>
<feature type="compositionally biased region" description="Basic and acidic residues" evidence="18">
    <location>
        <begin position="911"/>
        <end position="943"/>
    </location>
</feature>
<feature type="compositionally biased region" description="Low complexity" evidence="18">
    <location>
        <begin position="624"/>
        <end position="636"/>
    </location>
</feature>
<feature type="compositionally biased region" description="Polar residues" evidence="18">
    <location>
        <begin position="418"/>
        <end position="427"/>
    </location>
</feature>
<dbReference type="Gene3D" id="1.10.1740.100">
    <property type="entry name" value="Set2, Rpb1 interacting domain"/>
    <property type="match status" value="1"/>
</dbReference>